<dbReference type="RefSeq" id="WP_237347601.1">
    <property type="nucleotide sequence ID" value="NZ_JABWGX010000042.1"/>
</dbReference>
<evidence type="ECO:0000313" key="5">
    <source>
        <dbReference type="EMBL" id="MDQ0507482.1"/>
    </source>
</evidence>
<keyword evidence="6" id="KW-1185">Reference proteome</keyword>
<dbReference type="Proteomes" id="UP001241747">
    <property type="component" value="Unassembled WGS sequence"/>
</dbReference>
<dbReference type="SUPFAM" id="SSF53850">
    <property type="entry name" value="Periplasmic binding protein-like II"/>
    <property type="match status" value="1"/>
</dbReference>
<feature type="region of interest" description="Disordered" evidence="3">
    <location>
        <begin position="560"/>
        <end position="581"/>
    </location>
</feature>
<sequence length="581" mass="62109">MEQILDGTGAEGMAAACLERLETLARHGRRAVAQAGAFSHEIANQSERVEQALAATRESVGEDTAERTAAALGAEFTVAVETAMGTLSGELARISAHIDARADEAGRIVQEIARLGAVIRMLSLNATIEAARAGEHGLGFAVVASEVRQLADQTRGSAERANASIDFSDVRHEMQQLRAAVSAMLATLQDRAQDTSERIRTVFTQVGGELATIAANNKAIGEALGAVTDSVARAEGRTAAAVELASTAATALREGRPATLPGLMQKAGCRVPPPGYDRLEDVLRRGRLLVAIEPSFVGLSFRRRPGDRLAGLDVDYAEAFARWLGVTCTFLETPWDLCTERLEVAGPEEEADVVWSALPPNTGLGPIAYSRPYTYLDFVLARRAGDHRIRGIGDLGGLTVGVVNDPSAFATLEAAGLRWSGNRQLPGGRVTLGNLVAFTDQGRIHEALAKGVVDAFAVDHPIMHWAASGEDSRWRGRIEVLPGNIAGEPWYYAAAVARDPANFRLLDAIDAFLTWFEGTEERAALERRWQGGITPGRRTYRDEPGGLAGAPELAALWRAAHGGEPERSVPGPRSHRLEMSA</sequence>
<protein>
    <submittedName>
        <fullName evidence="5">ABC-type amino acid transport substrate-binding protein</fullName>
    </submittedName>
</protein>
<dbReference type="InterPro" id="IPR004089">
    <property type="entry name" value="MCPsignal_dom"/>
</dbReference>
<name>A0ABU0LK58_XANAG</name>
<dbReference type="Pfam" id="PF00497">
    <property type="entry name" value="SBP_bac_3"/>
    <property type="match status" value="1"/>
</dbReference>
<dbReference type="PROSITE" id="PS50111">
    <property type="entry name" value="CHEMOTAXIS_TRANSDUC_2"/>
    <property type="match status" value="1"/>
</dbReference>
<feature type="domain" description="Methyl-accepting transducer" evidence="4">
    <location>
        <begin position="17"/>
        <end position="165"/>
    </location>
</feature>
<dbReference type="SMART" id="SM00283">
    <property type="entry name" value="MA"/>
    <property type="match status" value="1"/>
</dbReference>
<dbReference type="Pfam" id="PF00015">
    <property type="entry name" value="MCPsignal"/>
    <property type="match status" value="1"/>
</dbReference>
<evidence type="ECO:0000256" key="2">
    <source>
        <dbReference type="PROSITE-ProRule" id="PRU00284"/>
    </source>
</evidence>
<dbReference type="InterPro" id="IPR001638">
    <property type="entry name" value="Solute-binding_3/MltF_N"/>
</dbReference>
<dbReference type="PANTHER" id="PTHR32089">
    <property type="entry name" value="METHYL-ACCEPTING CHEMOTAXIS PROTEIN MCPB"/>
    <property type="match status" value="1"/>
</dbReference>
<dbReference type="EMBL" id="JAUSVY010000020">
    <property type="protein sequence ID" value="MDQ0507482.1"/>
    <property type="molecule type" value="Genomic_DNA"/>
</dbReference>
<gene>
    <name evidence="5" type="ORF">QOZ94_004306</name>
</gene>
<dbReference type="PANTHER" id="PTHR32089:SF112">
    <property type="entry name" value="LYSOZYME-LIKE PROTEIN-RELATED"/>
    <property type="match status" value="1"/>
</dbReference>
<evidence type="ECO:0000256" key="1">
    <source>
        <dbReference type="ARBA" id="ARBA00023224"/>
    </source>
</evidence>
<organism evidence="5 6">
    <name type="scientific">Xanthobacter agilis</name>
    <dbReference type="NCBI Taxonomy" id="47492"/>
    <lineage>
        <taxon>Bacteria</taxon>
        <taxon>Pseudomonadati</taxon>
        <taxon>Pseudomonadota</taxon>
        <taxon>Alphaproteobacteria</taxon>
        <taxon>Hyphomicrobiales</taxon>
        <taxon>Xanthobacteraceae</taxon>
        <taxon>Xanthobacter</taxon>
    </lineage>
</organism>
<dbReference type="SMART" id="SM00062">
    <property type="entry name" value="PBPb"/>
    <property type="match status" value="1"/>
</dbReference>
<keyword evidence="1 2" id="KW-0807">Transducer</keyword>
<comment type="caution">
    <text evidence="5">The sequence shown here is derived from an EMBL/GenBank/DDBJ whole genome shotgun (WGS) entry which is preliminary data.</text>
</comment>
<dbReference type="Gene3D" id="1.10.287.950">
    <property type="entry name" value="Methyl-accepting chemotaxis protein"/>
    <property type="match status" value="1"/>
</dbReference>
<proteinExistence type="predicted"/>
<dbReference type="SUPFAM" id="SSF58104">
    <property type="entry name" value="Methyl-accepting chemotaxis protein (MCP) signaling domain"/>
    <property type="match status" value="1"/>
</dbReference>
<accession>A0ABU0LK58</accession>
<reference evidence="5 6" key="1">
    <citation type="submission" date="2023-07" db="EMBL/GenBank/DDBJ databases">
        <title>Genomic Encyclopedia of Type Strains, Phase IV (KMG-IV): sequencing the most valuable type-strain genomes for metagenomic binning, comparative biology and taxonomic classification.</title>
        <authorList>
            <person name="Goeker M."/>
        </authorList>
    </citation>
    <scope>NUCLEOTIDE SEQUENCE [LARGE SCALE GENOMIC DNA]</scope>
    <source>
        <strain evidence="5 6">DSM 3770</strain>
    </source>
</reference>
<evidence type="ECO:0000256" key="3">
    <source>
        <dbReference type="SAM" id="MobiDB-lite"/>
    </source>
</evidence>
<evidence type="ECO:0000259" key="4">
    <source>
        <dbReference type="PROSITE" id="PS50111"/>
    </source>
</evidence>
<evidence type="ECO:0000313" key="6">
    <source>
        <dbReference type="Proteomes" id="UP001241747"/>
    </source>
</evidence>
<dbReference type="Gene3D" id="3.40.190.10">
    <property type="entry name" value="Periplasmic binding protein-like II"/>
    <property type="match status" value="2"/>
</dbReference>